<name>A0A2U1QJ59_ARTAN</name>
<evidence type="ECO:0000256" key="5">
    <source>
        <dbReference type="PROSITE-ProRule" id="PRU00325"/>
    </source>
</evidence>
<protein>
    <recommendedName>
        <fullName evidence="6">Protein FAR1-RELATED SEQUENCE</fullName>
    </recommendedName>
</protein>
<organism evidence="8 9">
    <name type="scientific">Artemisia annua</name>
    <name type="common">Sweet wormwood</name>
    <dbReference type="NCBI Taxonomy" id="35608"/>
    <lineage>
        <taxon>Eukaryota</taxon>
        <taxon>Viridiplantae</taxon>
        <taxon>Streptophyta</taxon>
        <taxon>Embryophyta</taxon>
        <taxon>Tracheophyta</taxon>
        <taxon>Spermatophyta</taxon>
        <taxon>Magnoliopsida</taxon>
        <taxon>eudicotyledons</taxon>
        <taxon>Gunneridae</taxon>
        <taxon>Pentapetalae</taxon>
        <taxon>asterids</taxon>
        <taxon>campanulids</taxon>
        <taxon>Asterales</taxon>
        <taxon>Asteraceae</taxon>
        <taxon>Asteroideae</taxon>
        <taxon>Anthemideae</taxon>
        <taxon>Artemisiinae</taxon>
        <taxon>Artemisia</taxon>
    </lineage>
</organism>
<dbReference type="EMBL" id="PKPP01000086">
    <property type="protein sequence ID" value="PWA98049.1"/>
    <property type="molecule type" value="Genomic_DNA"/>
</dbReference>
<evidence type="ECO:0000259" key="7">
    <source>
        <dbReference type="PROSITE" id="PS50966"/>
    </source>
</evidence>
<keyword evidence="3 5" id="KW-0863">Zinc-finger</keyword>
<dbReference type="PANTHER" id="PTHR31669">
    <property type="entry name" value="PROTEIN FAR1-RELATED SEQUENCE 10-RELATED"/>
    <property type="match status" value="1"/>
</dbReference>
<dbReference type="PANTHER" id="PTHR31669:SF306">
    <property type="entry name" value="PROTEIN FAR1-RELATED SEQUENCE"/>
    <property type="match status" value="1"/>
</dbReference>
<evidence type="ECO:0000256" key="2">
    <source>
        <dbReference type="ARBA" id="ARBA00022723"/>
    </source>
</evidence>
<dbReference type="GO" id="GO:0005634">
    <property type="term" value="C:nucleus"/>
    <property type="evidence" value="ECO:0007669"/>
    <property type="project" value="UniProtKB-SubCell"/>
</dbReference>
<keyword evidence="4 6" id="KW-0862">Zinc</keyword>
<dbReference type="PROSITE" id="PS50966">
    <property type="entry name" value="ZF_SWIM"/>
    <property type="match status" value="1"/>
</dbReference>
<evidence type="ECO:0000256" key="4">
    <source>
        <dbReference type="ARBA" id="ARBA00022833"/>
    </source>
</evidence>
<comment type="caution">
    <text evidence="8">The sequence shown here is derived from an EMBL/GenBank/DDBJ whole genome shotgun (WGS) entry which is preliminary data.</text>
</comment>
<keyword evidence="9" id="KW-1185">Reference proteome</keyword>
<keyword evidence="6" id="KW-0539">Nucleus</keyword>
<evidence type="ECO:0000256" key="3">
    <source>
        <dbReference type="ARBA" id="ARBA00022771"/>
    </source>
</evidence>
<proteinExistence type="inferred from homology"/>
<evidence type="ECO:0000313" key="9">
    <source>
        <dbReference type="Proteomes" id="UP000245207"/>
    </source>
</evidence>
<sequence>MDTNIGFQKLYACAQIASRTEGDVDYCVIQHRDKKNNMVVDATVSLNQLDGSVECSCGHFNWHGYLCRHVFCVFGIYGINTIPHNCILNHWRKNVLPEHLREKRHHYGSCIEETEIIASEILSTVEESITIIRSNPGKLSELLLKVKGLKRDLEADVPVPNAHQNKDALY</sequence>
<dbReference type="GO" id="GO:0006355">
    <property type="term" value="P:regulation of DNA-templated transcription"/>
    <property type="evidence" value="ECO:0007669"/>
    <property type="project" value="UniProtKB-UniRule"/>
</dbReference>
<dbReference type="AlphaFoldDB" id="A0A2U1QJ59"/>
<evidence type="ECO:0000256" key="1">
    <source>
        <dbReference type="ARBA" id="ARBA00005889"/>
    </source>
</evidence>
<comment type="function">
    <text evidence="6">Putative transcription activator involved in regulating light control of development.</text>
</comment>
<gene>
    <name evidence="8" type="ORF">CTI12_AA023870</name>
</gene>
<accession>A0A2U1QJ59</accession>
<evidence type="ECO:0000313" key="8">
    <source>
        <dbReference type="EMBL" id="PWA98049.1"/>
    </source>
</evidence>
<comment type="similarity">
    <text evidence="1 6">Belongs to the FHY3/FAR1 family.</text>
</comment>
<dbReference type="GO" id="GO:0008270">
    <property type="term" value="F:zinc ion binding"/>
    <property type="evidence" value="ECO:0007669"/>
    <property type="project" value="UniProtKB-UniRule"/>
</dbReference>
<evidence type="ECO:0000256" key="6">
    <source>
        <dbReference type="RuleBase" id="RU367018"/>
    </source>
</evidence>
<comment type="subcellular location">
    <subcellularLocation>
        <location evidence="6">Nucleus</location>
    </subcellularLocation>
</comment>
<dbReference type="Proteomes" id="UP000245207">
    <property type="component" value="Unassembled WGS sequence"/>
</dbReference>
<keyword evidence="2 6" id="KW-0479">Metal-binding</keyword>
<dbReference type="InterPro" id="IPR007527">
    <property type="entry name" value="Znf_SWIM"/>
</dbReference>
<dbReference type="SMART" id="SM00575">
    <property type="entry name" value="ZnF_PMZ"/>
    <property type="match status" value="1"/>
</dbReference>
<dbReference type="OrthoDB" id="589154at2759"/>
<dbReference type="InterPro" id="IPR006564">
    <property type="entry name" value="Znf_PMZ"/>
</dbReference>
<dbReference type="Pfam" id="PF04434">
    <property type="entry name" value="SWIM"/>
    <property type="match status" value="1"/>
</dbReference>
<reference evidence="8 9" key="1">
    <citation type="journal article" date="2018" name="Mol. Plant">
        <title>The genome of Artemisia annua provides insight into the evolution of Asteraceae family and artemisinin biosynthesis.</title>
        <authorList>
            <person name="Shen Q."/>
            <person name="Zhang L."/>
            <person name="Liao Z."/>
            <person name="Wang S."/>
            <person name="Yan T."/>
            <person name="Shi P."/>
            <person name="Liu M."/>
            <person name="Fu X."/>
            <person name="Pan Q."/>
            <person name="Wang Y."/>
            <person name="Lv Z."/>
            <person name="Lu X."/>
            <person name="Zhang F."/>
            <person name="Jiang W."/>
            <person name="Ma Y."/>
            <person name="Chen M."/>
            <person name="Hao X."/>
            <person name="Li L."/>
            <person name="Tang Y."/>
            <person name="Lv G."/>
            <person name="Zhou Y."/>
            <person name="Sun X."/>
            <person name="Brodelius P.E."/>
            <person name="Rose J.K.C."/>
            <person name="Tang K."/>
        </authorList>
    </citation>
    <scope>NUCLEOTIDE SEQUENCE [LARGE SCALE GENOMIC DNA]</scope>
    <source>
        <strain evidence="9">cv. Huhao1</strain>
        <tissue evidence="8">Leaf</tissue>
    </source>
</reference>
<dbReference type="InterPro" id="IPR031052">
    <property type="entry name" value="FHY3/FAR1"/>
</dbReference>
<feature type="domain" description="SWIM-type" evidence="7">
    <location>
        <begin position="40"/>
        <end position="78"/>
    </location>
</feature>